<proteinExistence type="predicted"/>
<dbReference type="GO" id="GO:0008408">
    <property type="term" value="F:3'-5' exonuclease activity"/>
    <property type="evidence" value="ECO:0007669"/>
    <property type="project" value="TreeGrafter"/>
</dbReference>
<dbReference type="Proteomes" id="UP000075420">
    <property type="component" value="Unassembled WGS sequence"/>
</dbReference>
<dbReference type="SMART" id="SM00479">
    <property type="entry name" value="EXOIII"/>
    <property type="match status" value="1"/>
</dbReference>
<dbReference type="PANTHER" id="PTHR30231:SF41">
    <property type="entry name" value="DNA POLYMERASE III SUBUNIT EPSILON"/>
    <property type="match status" value="1"/>
</dbReference>
<reference evidence="5 6" key="1">
    <citation type="submission" date="2014-02" db="EMBL/GenBank/DDBJ databases">
        <title>The small core and large imbalanced accessory genome model reveals a collaborative survival strategy of Sorangium cellulosum strains in nature.</title>
        <authorList>
            <person name="Han K."/>
            <person name="Peng R."/>
            <person name="Blom J."/>
            <person name="Li Y.-Z."/>
        </authorList>
    </citation>
    <scope>NUCLEOTIDE SEQUENCE [LARGE SCALE GENOMIC DNA]</scope>
    <source>
        <strain evidence="5 6">So0157-25</strain>
    </source>
</reference>
<evidence type="ECO:0000313" key="5">
    <source>
        <dbReference type="EMBL" id="KYF53259.1"/>
    </source>
</evidence>
<feature type="domain" description="Exonuclease" evidence="4">
    <location>
        <begin position="34"/>
        <end position="198"/>
    </location>
</feature>
<name>A0A150PC56_SORCE</name>
<feature type="non-terminal residue" evidence="5">
    <location>
        <position position="1"/>
    </location>
</feature>
<dbReference type="PANTHER" id="PTHR30231">
    <property type="entry name" value="DNA POLYMERASE III SUBUNIT EPSILON"/>
    <property type="match status" value="1"/>
</dbReference>
<comment type="caution">
    <text evidence="5">The sequence shown here is derived from an EMBL/GenBank/DDBJ whole genome shotgun (WGS) entry which is preliminary data.</text>
</comment>
<evidence type="ECO:0000256" key="1">
    <source>
        <dbReference type="ARBA" id="ARBA00025483"/>
    </source>
</evidence>
<gene>
    <name evidence="5" type="ORF">BE08_30225</name>
</gene>
<dbReference type="AlphaFoldDB" id="A0A150PC56"/>
<sequence>DRMTEQREGAEPERTTGAEPPVGSPWDDPIERAPLVFLDLEMTGLRPETDRVIEVCAERMRGETCEDAITSLVRPEPDVFGNAHVHGIDPRELAGARTFPELCDRIEQVIQGAVIVAHAAAWDVAFLEAELARAGRARRLPHYLDTLVLSRRAFALPSHSLASLCRELGVHRERAHRAEDDVHALRAVFRKILEVLAPRTPRDLWHVRIGERHARPALVAAAVTAAEHGATVRMRYRPARRGPEELVVRVTGVRTDLDPPRVLGYLLPSRSRRELRADRILAIEPISPGELAPDGTARRA</sequence>
<dbReference type="FunFam" id="3.30.420.10:FF:000045">
    <property type="entry name" value="3'-5' exonuclease DinG"/>
    <property type="match status" value="1"/>
</dbReference>
<evidence type="ECO:0000256" key="3">
    <source>
        <dbReference type="SAM" id="MobiDB-lite"/>
    </source>
</evidence>
<organism evidence="5 6">
    <name type="scientific">Sorangium cellulosum</name>
    <name type="common">Polyangium cellulosum</name>
    <dbReference type="NCBI Taxonomy" id="56"/>
    <lineage>
        <taxon>Bacteria</taxon>
        <taxon>Pseudomonadati</taxon>
        <taxon>Myxococcota</taxon>
        <taxon>Polyangia</taxon>
        <taxon>Polyangiales</taxon>
        <taxon>Polyangiaceae</taxon>
        <taxon>Sorangium</taxon>
    </lineage>
</organism>
<comment type="subunit">
    <text evidence="2">DNA polymerase III contains a core (composed of alpha, epsilon and theta chains) that associates with a tau subunit. This core dimerizes to form the POLIII' complex. PolIII' associates with the gamma complex (composed of gamma, delta, delta', psi and chi chains) and with the beta chain to form the complete DNA polymerase III complex.</text>
</comment>
<dbReference type="GO" id="GO:0003676">
    <property type="term" value="F:nucleic acid binding"/>
    <property type="evidence" value="ECO:0007669"/>
    <property type="project" value="InterPro"/>
</dbReference>
<evidence type="ECO:0000259" key="4">
    <source>
        <dbReference type="SMART" id="SM00479"/>
    </source>
</evidence>
<dbReference type="Pfam" id="PF00929">
    <property type="entry name" value="RNase_T"/>
    <property type="match status" value="1"/>
</dbReference>
<evidence type="ECO:0000313" key="6">
    <source>
        <dbReference type="Proteomes" id="UP000075420"/>
    </source>
</evidence>
<dbReference type="GO" id="GO:0045004">
    <property type="term" value="P:DNA replication proofreading"/>
    <property type="evidence" value="ECO:0007669"/>
    <property type="project" value="TreeGrafter"/>
</dbReference>
<dbReference type="InterPro" id="IPR036397">
    <property type="entry name" value="RNaseH_sf"/>
</dbReference>
<dbReference type="Gene3D" id="3.30.420.10">
    <property type="entry name" value="Ribonuclease H-like superfamily/Ribonuclease H"/>
    <property type="match status" value="1"/>
</dbReference>
<comment type="function">
    <text evidence="1">DNA polymerase III is a complex, multichain enzyme responsible for most of the replicative synthesis in bacteria. The epsilon subunit contain the editing function and is a proofreading 3'-5' exonuclease.</text>
</comment>
<dbReference type="CDD" id="cd06127">
    <property type="entry name" value="DEDDh"/>
    <property type="match status" value="1"/>
</dbReference>
<dbReference type="EMBL" id="JELY01002211">
    <property type="protein sequence ID" value="KYF53259.1"/>
    <property type="molecule type" value="Genomic_DNA"/>
</dbReference>
<dbReference type="InterPro" id="IPR013520">
    <property type="entry name" value="Ribonucl_H"/>
</dbReference>
<evidence type="ECO:0000256" key="2">
    <source>
        <dbReference type="ARBA" id="ARBA00026073"/>
    </source>
</evidence>
<feature type="region of interest" description="Disordered" evidence="3">
    <location>
        <begin position="1"/>
        <end position="29"/>
    </location>
</feature>
<dbReference type="InterPro" id="IPR012337">
    <property type="entry name" value="RNaseH-like_sf"/>
</dbReference>
<accession>A0A150PC56</accession>
<feature type="compositionally biased region" description="Basic and acidic residues" evidence="3">
    <location>
        <begin position="1"/>
        <end position="16"/>
    </location>
</feature>
<dbReference type="GO" id="GO:0005829">
    <property type="term" value="C:cytosol"/>
    <property type="evidence" value="ECO:0007669"/>
    <property type="project" value="TreeGrafter"/>
</dbReference>
<protein>
    <recommendedName>
        <fullName evidence="4">Exonuclease domain-containing protein</fullName>
    </recommendedName>
</protein>
<dbReference type="SUPFAM" id="SSF53098">
    <property type="entry name" value="Ribonuclease H-like"/>
    <property type="match status" value="1"/>
</dbReference>